<dbReference type="InterPro" id="IPR019734">
    <property type="entry name" value="TPR_rpt"/>
</dbReference>
<protein>
    <recommendedName>
        <fullName evidence="9">HTH luxR-type domain-containing protein</fullName>
    </recommendedName>
</protein>
<dbReference type="GO" id="GO:0003677">
    <property type="term" value="F:DNA binding"/>
    <property type="evidence" value="ECO:0007669"/>
    <property type="project" value="InterPro"/>
</dbReference>
<dbReference type="Gene3D" id="1.10.10.10">
    <property type="entry name" value="Winged helix-like DNA-binding domain superfamily/Winged helix DNA-binding domain"/>
    <property type="match status" value="1"/>
</dbReference>
<evidence type="ECO:0000256" key="3">
    <source>
        <dbReference type="ARBA" id="ARBA00022737"/>
    </source>
</evidence>
<keyword evidence="7" id="KW-0175">Coiled coil</keyword>
<feature type="transmembrane region" description="Helical" evidence="8">
    <location>
        <begin position="389"/>
        <end position="409"/>
    </location>
</feature>
<accession>I8YG31</accession>
<evidence type="ECO:0000256" key="5">
    <source>
        <dbReference type="ARBA" id="ARBA00038253"/>
    </source>
</evidence>
<feature type="repeat" description="TPR" evidence="6">
    <location>
        <begin position="276"/>
        <end position="309"/>
    </location>
</feature>
<evidence type="ECO:0000256" key="4">
    <source>
        <dbReference type="ARBA" id="ARBA00022803"/>
    </source>
</evidence>
<dbReference type="GO" id="GO:0006355">
    <property type="term" value="P:regulation of DNA-templated transcription"/>
    <property type="evidence" value="ECO:0007669"/>
    <property type="project" value="InterPro"/>
</dbReference>
<dbReference type="GeneID" id="93116932"/>
<dbReference type="Pfam" id="PF13374">
    <property type="entry name" value="TPR_10"/>
    <property type="match status" value="1"/>
</dbReference>
<dbReference type="PANTHER" id="PTHR46630">
    <property type="entry name" value="TETRATRICOPEPTIDE REPEAT PROTEIN 29"/>
    <property type="match status" value="1"/>
</dbReference>
<name>I8YG31_9BACE</name>
<keyword evidence="11" id="KW-1185">Reference proteome</keyword>
<dbReference type="InterPro" id="IPR051476">
    <property type="entry name" value="Bac_ResReg_Asp_Phosphatase"/>
</dbReference>
<dbReference type="GO" id="GO:0005737">
    <property type="term" value="C:cytoplasm"/>
    <property type="evidence" value="ECO:0007669"/>
    <property type="project" value="UniProtKB-SubCell"/>
</dbReference>
<evidence type="ECO:0000259" key="9">
    <source>
        <dbReference type="SMART" id="SM00421"/>
    </source>
</evidence>
<feature type="coiled-coil region" evidence="7">
    <location>
        <begin position="426"/>
        <end position="460"/>
    </location>
</feature>
<evidence type="ECO:0000313" key="11">
    <source>
        <dbReference type="Proteomes" id="UP000005150"/>
    </source>
</evidence>
<reference evidence="10 11" key="1">
    <citation type="submission" date="2012-02" db="EMBL/GenBank/DDBJ databases">
        <title>The Genome Sequence of Bacteroides salyersiae CL02T12C01.</title>
        <authorList>
            <consortium name="The Broad Institute Genome Sequencing Platform"/>
            <person name="Earl A."/>
            <person name="Ward D."/>
            <person name="Feldgarden M."/>
            <person name="Gevers D."/>
            <person name="Zitomersky N.L."/>
            <person name="Coyne M.J."/>
            <person name="Comstock L.E."/>
            <person name="Young S.K."/>
            <person name="Zeng Q."/>
            <person name="Gargeya S."/>
            <person name="Fitzgerald M."/>
            <person name="Haas B."/>
            <person name="Abouelleil A."/>
            <person name="Alvarado L."/>
            <person name="Arachchi H.M."/>
            <person name="Berlin A."/>
            <person name="Chapman S.B."/>
            <person name="Gearin G."/>
            <person name="Goldberg J."/>
            <person name="Griggs A."/>
            <person name="Gujja S."/>
            <person name="Hansen M."/>
            <person name="Heiman D."/>
            <person name="Howarth C."/>
            <person name="Larimer J."/>
            <person name="Lui A."/>
            <person name="MacDonald P.J.P."/>
            <person name="McCowen C."/>
            <person name="Montmayeur A."/>
            <person name="Murphy C."/>
            <person name="Neiman D."/>
            <person name="Pearson M."/>
            <person name="Priest M."/>
            <person name="Roberts A."/>
            <person name="Saif S."/>
            <person name="Shea T."/>
            <person name="Sisk P."/>
            <person name="Stolte C."/>
            <person name="Sykes S."/>
            <person name="Wortman J."/>
            <person name="Nusbaum C."/>
            <person name="Birren B."/>
        </authorList>
    </citation>
    <scope>NUCLEOTIDE SEQUENCE [LARGE SCALE GENOMIC DNA]</scope>
    <source>
        <strain evidence="10 11">CL02T12C01</strain>
    </source>
</reference>
<comment type="subcellular location">
    <subcellularLocation>
        <location evidence="1">Cytoplasm</location>
    </subcellularLocation>
</comment>
<organism evidence="10 11">
    <name type="scientific">Bacteroides salyersiae CL02T12C01</name>
    <dbReference type="NCBI Taxonomy" id="997887"/>
    <lineage>
        <taxon>Bacteria</taxon>
        <taxon>Pseudomonadati</taxon>
        <taxon>Bacteroidota</taxon>
        <taxon>Bacteroidia</taxon>
        <taxon>Bacteroidales</taxon>
        <taxon>Bacteroidaceae</taxon>
        <taxon>Bacteroides</taxon>
    </lineage>
</organism>
<dbReference type="RefSeq" id="WP_007480642.1">
    <property type="nucleotide sequence ID" value="NZ_JH724308.1"/>
</dbReference>
<evidence type="ECO:0000313" key="10">
    <source>
        <dbReference type="EMBL" id="EIY62110.1"/>
    </source>
</evidence>
<dbReference type="InterPro" id="IPR036388">
    <property type="entry name" value="WH-like_DNA-bd_sf"/>
</dbReference>
<dbReference type="SUPFAM" id="SSF46894">
    <property type="entry name" value="C-terminal effector domain of the bipartite response regulators"/>
    <property type="match status" value="1"/>
</dbReference>
<dbReference type="Pfam" id="PF13181">
    <property type="entry name" value="TPR_8"/>
    <property type="match status" value="1"/>
</dbReference>
<dbReference type="SMART" id="SM00421">
    <property type="entry name" value="HTH_LUXR"/>
    <property type="match status" value="1"/>
</dbReference>
<dbReference type="InterPro" id="IPR011990">
    <property type="entry name" value="TPR-like_helical_dom_sf"/>
</dbReference>
<dbReference type="PANTHER" id="PTHR46630:SF1">
    <property type="entry name" value="TETRATRICOPEPTIDE REPEAT PROTEIN 29"/>
    <property type="match status" value="1"/>
</dbReference>
<keyword evidence="8" id="KW-1133">Transmembrane helix</keyword>
<keyword evidence="4 6" id="KW-0802">TPR repeat</keyword>
<evidence type="ECO:0000256" key="2">
    <source>
        <dbReference type="ARBA" id="ARBA00022490"/>
    </source>
</evidence>
<evidence type="ECO:0000256" key="8">
    <source>
        <dbReference type="SAM" id="Phobius"/>
    </source>
</evidence>
<dbReference type="SUPFAM" id="SSF48452">
    <property type="entry name" value="TPR-like"/>
    <property type="match status" value="2"/>
</dbReference>
<comment type="caution">
    <text evidence="10">The sequence shown here is derived from an EMBL/GenBank/DDBJ whole genome shotgun (WGS) entry which is preliminary data.</text>
</comment>
<dbReference type="PROSITE" id="PS50005">
    <property type="entry name" value="TPR"/>
    <property type="match status" value="1"/>
</dbReference>
<dbReference type="HOGENOM" id="CLU_459811_0_0_10"/>
<dbReference type="Gene3D" id="1.25.40.10">
    <property type="entry name" value="Tetratricopeptide repeat domain"/>
    <property type="match status" value="1"/>
</dbReference>
<dbReference type="InterPro" id="IPR000792">
    <property type="entry name" value="Tscrpt_reg_LuxR_C"/>
</dbReference>
<proteinExistence type="inferred from homology"/>
<keyword evidence="8" id="KW-0472">Membrane</keyword>
<keyword evidence="3" id="KW-0677">Repeat</keyword>
<dbReference type="EMBL" id="AGXV01000032">
    <property type="protein sequence ID" value="EIY62110.1"/>
    <property type="molecule type" value="Genomic_DNA"/>
</dbReference>
<evidence type="ECO:0000256" key="6">
    <source>
        <dbReference type="PROSITE-ProRule" id="PRU00339"/>
    </source>
</evidence>
<evidence type="ECO:0000256" key="1">
    <source>
        <dbReference type="ARBA" id="ARBA00004496"/>
    </source>
</evidence>
<dbReference type="InterPro" id="IPR016032">
    <property type="entry name" value="Sig_transdc_resp-reg_C-effctor"/>
</dbReference>
<keyword evidence="8" id="KW-0812">Transmembrane</keyword>
<keyword evidence="2" id="KW-0963">Cytoplasm</keyword>
<sequence length="598" mass="70264">MIRKILLIALFIHCLIGEIFPQSTAMPTKGIENILSQSKEIALQPYFTDTILAKRIDSLTHATHSDQQFFEIIFQTGLSLCNTNHREEASKYLSYCLSVIKDIYPKIPQNSLVTYIHIMNQIGFVYNCMGLPDLAMNYYSKALDFSQENNCKEEEAILCNNIASILQAQKKYSESDSLFKKAIVINEEFKNPQKLFVNYNNLSVNYAKRENYTKALEYAFLAMHQLDAVNDSDMVILIQRNIGSIYLKQKETRLALQILKQVEKYQIKHHQEYYLAGTYQIMHNIYKAMDRKELAIEYLKKALALSEEHNNIMDKTTLLIELSDCYAKEKQYHTAFAMLKQSTVLKDSIYKIDEEKRTKSLSTAYNEERALQEKLIQIENVHDVTMQKIYIITACVIIILLLIAGWINYRLSKTKKKTKKTLYHYVQQKRGQMERQEEKIISLLNEQEKLKLELEQNERKQIYYSLQDTKNKEFIAQLTDRLKQLLLDMNPKEIQVKKQIRDIISQLNLLDSSNVLQDFRDSFESIHHHFYENLNEKYPNLTMKEMRLCALLRLGLSTKEIADITFKEVRSVESARNRLRKKLQIDQTEDLQKFLMSF</sequence>
<evidence type="ECO:0000256" key="7">
    <source>
        <dbReference type="SAM" id="Coils"/>
    </source>
</evidence>
<gene>
    <name evidence="10" type="ORF">HMPREF1071_02730</name>
</gene>
<dbReference type="AlphaFoldDB" id="I8YG31"/>
<comment type="similarity">
    <text evidence="5">Belongs to the Rap family.</text>
</comment>
<feature type="domain" description="HTH luxR-type" evidence="9">
    <location>
        <begin position="538"/>
        <end position="595"/>
    </location>
</feature>
<dbReference type="Proteomes" id="UP000005150">
    <property type="component" value="Unassembled WGS sequence"/>
</dbReference>
<dbReference type="SMART" id="SM00028">
    <property type="entry name" value="TPR"/>
    <property type="match status" value="5"/>
</dbReference>
<dbReference type="PATRIC" id="fig|997887.3.peg.2836"/>